<dbReference type="InterPro" id="IPR014001">
    <property type="entry name" value="Helicase_ATP-bd"/>
</dbReference>
<dbReference type="InterPro" id="IPR014016">
    <property type="entry name" value="UvrD-like_ATP-bd"/>
</dbReference>
<feature type="region of interest" description="Disordered" evidence="7">
    <location>
        <begin position="2852"/>
        <end position="2878"/>
    </location>
</feature>
<feature type="region of interest" description="Disordered" evidence="7">
    <location>
        <begin position="3125"/>
        <end position="3168"/>
    </location>
</feature>
<dbReference type="Pfam" id="PF00580">
    <property type="entry name" value="UvrD-helicase"/>
    <property type="match status" value="1"/>
</dbReference>
<feature type="compositionally biased region" description="Low complexity" evidence="7">
    <location>
        <begin position="1899"/>
        <end position="1917"/>
    </location>
</feature>
<dbReference type="CDD" id="cd02440">
    <property type="entry name" value="AdoMet_MTases"/>
    <property type="match status" value="1"/>
</dbReference>
<feature type="region of interest" description="Disordered" evidence="7">
    <location>
        <begin position="3298"/>
        <end position="3329"/>
    </location>
</feature>
<keyword evidence="9" id="KW-0489">Methyltransferase</keyword>
<dbReference type="InterPro" id="IPR006935">
    <property type="entry name" value="Helicase/UvrB_N"/>
</dbReference>
<dbReference type="Pfam" id="PF13361">
    <property type="entry name" value="UvrD_C"/>
    <property type="match status" value="1"/>
</dbReference>
<dbReference type="SUPFAM" id="SSF53335">
    <property type="entry name" value="S-adenosyl-L-methionine-dependent methyltransferases"/>
    <property type="match status" value="1"/>
</dbReference>
<dbReference type="GO" id="GO:0008168">
    <property type="term" value="F:methyltransferase activity"/>
    <property type="evidence" value="ECO:0007669"/>
    <property type="project" value="UniProtKB-KW"/>
</dbReference>
<feature type="region of interest" description="Disordered" evidence="7">
    <location>
        <begin position="2892"/>
        <end position="2920"/>
    </location>
</feature>
<dbReference type="Gene3D" id="3.40.50.150">
    <property type="entry name" value="Vaccinia Virus protein VP39"/>
    <property type="match status" value="1"/>
</dbReference>
<proteinExistence type="predicted"/>
<name>A0A239PFC3_9ACTN</name>
<dbReference type="SMART" id="SM00487">
    <property type="entry name" value="DEXDc"/>
    <property type="match status" value="1"/>
</dbReference>
<gene>
    <name evidence="9" type="ORF">SAMN05421812_12546</name>
</gene>
<feature type="compositionally biased region" description="Low complexity" evidence="7">
    <location>
        <begin position="1783"/>
        <end position="1796"/>
    </location>
</feature>
<accession>A0A239PFC3</accession>
<feature type="region of interest" description="Disordered" evidence="7">
    <location>
        <begin position="1708"/>
        <end position="1803"/>
    </location>
</feature>
<keyword evidence="9" id="KW-0808">Transferase</keyword>
<dbReference type="Proteomes" id="UP000198362">
    <property type="component" value="Unassembled WGS sequence"/>
</dbReference>
<evidence type="ECO:0000313" key="10">
    <source>
        <dbReference type="Proteomes" id="UP000198362"/>
    </source>
</evidence>
<feature type="compositionally biased region" description="Polar residues" evidence="7">
    <location>
        <begin position="3593"/>
        <end position="3607"/>
    </location>
</feature>
<reference evidence="9 10" key="1">
    <citation type="submission" date="2017-06" db="EMBL/GenBank/DDBJ databases">
        <authorList>
            <person name="Kim H.J."/>
            <person name="Triplett B.A."/>
        </authorList>
    </citation>
    <scope>NUCLEOTIDE SEQUENCE [LARGE SCALE GENOMIC DNA]</scope>
    <source>
        <strain evidence="9 10">CGMCC 4.5593</strain>
    </source>
</reference>
<keyword evidence="4 5" id="KW-0067">ATP-binding</keyword>
<organism evidence="9 10">
    <name type="scientific">Asanoa hainanensis</name>
    <dbReference type="NCBI Taxonomy" id="560556"/>
    <lineage>
        <taxon>Bacteria</taxon>
        <taxon>Bacillati</taxon>
        <taxon>Actinomycetota</taxon>
        <taxon>Actinomycetes</taxon>
        <taxon>Micromonosporales</taxon>
        <taxon>Micromonosporaceae</taxon>
        <taxon>Asanoa</taxon>
    </lineage>
</organism>
<evidence type="ECO:0000256" key="5">
    <source>
        <dbReference type="PROSITE-ProRule" id="PRU00560"/>
    </source>
</evidence>
<dbReference type="PANTHER" id="PTHR41313">
    <property type="entry name" value="ADENINE-SPECIFIC METHYLTRANSFERASE"/>
    <property type="match status" value="1"/>
</dbReference>
<dbReference type="PROSITE" id="PS51198">
    <property type="entry name" value="UVRD_HELICASE_ATP_BIND"/>
    <property type="match status" value="1"/>
</dbReference>
<dbReference type="PANTHER" id="PTHR41313:SF1">
    <property type="entry name" value="DNA METHYLASE ADENINE-SPECIFIC DOMAIN-CONTAINING PROTEIN"/>
    <property type="match status" value="1"/>
</dbReference>
<feature type="region of interest" description="Disordered" evidence="7">
    <location>
        <begin position="3568"/>
        <end position="3629"/>
    </location>
</feature>
<feature type="compositionally biased region" description="Polar residues" evidence="7">
    <location>
        <begin position="2866"/>
        <end position="2875"/>
    </location>
</feature>
<protein>
    <submittedName>
        <fullName evidence="9">Adenine-specific DNA methylase, N12 class</fullName>
    </submittedName>
</protein>
<sequence length="3842" mass="416797">MCRPHARLYRVDPAVAPLTSPAIDSALTPALLPSPEPTIADWTDPAIRLAPDAGAGMGPSSGAPAPGLVADQHVPAAVPRFRPRSQDDLAPSGEMARIRANLAALRTLRAIQADQRPATAEEQSVLGRWSGWGAVPAALDPDNEKFAWVRETLGEFLDERELAAARRTVINAHYTDLALVQAVWDGMARLGFAGGQVLEPGCGAGNFIAAAPDAAEITGVELDPTTAAIAAALHPRARVLAESFADTRVTTGSFDAVVGNVPFGDVRLHDKRDNLGNHSIHNHFILKALRATRPGGLVAVITSAYTMDAANPGARREMQQMGDLVGAVRLPSKAHARAAGTDALTDVLVFRRREADRSAAPFDWEYTNPLDVDGTTVRINSYFTDHPERILGRIVVGDGLYRRDEVAVSGDPATAPFQLRDALAQIAEQASDTDLTMSPGSSAPVEVRAAAQLPDSVTRPDGYLRANDDGTFSRLDDGAWESYAPAKTQSAELRALIGLRDTAVSLLEAEAASLDDTPQIDRLRGLLNYRYDVYQARFGPINRFTDSPRRRKDKDTGKMVPALDEETGEQLMNRKRPPQGGFRHDPFAPVVRALEVFNEETQTGEKADIFRQRVVSPRPPRLGADTPADALAICLDEYGEVRLATVAWLLGVDEDEARRALGTLVYDDPATNRLEPAAAYLSGDVKTKLATARNAADEDERYAVNVQALTDVVPPDLTAGEISDTGAVKMGAPWIGDEYVQQFLQEILEDLTVKVEHGGGGMWTVHSDNNNSVLARSTWGTDRRSAAEIAQHILEQREFVIKDTVSRNPKRTVVNLDAVMAATEKAVEMRERFADWVWEDPTRAATLVARYNDIFQRYVLRNYDDLKLSLPGLAHAFKPDAHQVAGVARIIHEPAVGLYHAVGAGKTATMIMGAMELRRLGLVRKPVVVVPNQLLDQWTREFLRLYPQAKILAASTEDLEKDRRRLMVARMATGDWDAVILTESAFEMLPMSAEAEQAYIDEQMAQLDAQISEARENGQELTLKRLETKKANREQRLEERLDNDKDAGIWWELTGIDYIFRDESHRDKNLRTVSNVPGMSIKGSQRATQMDMKLGWLRDHNPRWGTRATGTPLANSIVEMYTEFRFLRPDLMEQQGIIDVDSWLATYAEGKVIIEVTPDGGGLRNKTRLDFVNLDKLVTSLHVFADVKTKDDLNLARPPLALRADGQRLPEMVVVPPSDALLEKVAELVDRAAKLKGKRPEKGDDNILKIVAEGSAAALDLRLVGLTTDEIQKLDVAADRVAGYYHANKDRIYLGPDGEPHPNPGALQQVFCDLGTPSKKDPTRWTAYGALRQKLVDRGVPREAIRFIHEAEDDRARAELFASCRDGRTAVLISSTEKGGTGVNAQDRMLVLHHLDTPYRPCDLEQREGRIDRRGNQNEEIRIERYVTERSLDAFKWQKVAYKATLAERVLTGRAGPRTEDIGDVTLSYEEMKAASTGNPLLVDHAKAKVELTRLDRLERGYHRSQSQLRWTITKNRQDIVISRATITEVDAAIERRVDTRGDAFAITVRGTRYTKRGEANERLRNVLGLVLADPRSRSGPAVEIGEISGFAITATVTKIVVGDGRKELIHYEDAVYLQLTDVPSSGMNITQDALKKGDIVARLENRLGRLEAVRSDAEANITRYEAEIRRAEDDLAKPFRHAAALDEARARFRQLDIEVVAFAAASEAEANSAPGDDSDDDSDGEEQASEEPAEDAGRAYGPGVGARGSAVYGRGGGPGTSPGPRHQPTAPRTGPGMDRSGENASHANTEAAASAPPSLPQVLADPVLTDADREWITEKLDQVVTNQQVVDAARANAYDNFALVVKTHLDDLMMDAVDSGMTDLGRLYFASPSDDAPFRPAFLATAGRALYDRVRATPPTAPAADTRATPASAPPAGEIRAEHSGAPSDPQPTAASESVPVGRAAARPTPPQTSAPALEETHRRRRGHPFYPPAKLAATIPPLYATEKLADGDKVVHLHYFGGSNDFWLVEYDPATGEGFGYSCVGGDTDMAEWGYIDLPELERINKGLLIIERDLHWTPRPARELNLPGWRADTEPTLTPADEPADAPEESTPTPEAPPPAPRTEHNADAVAADGREPAMDAEPTRVSDGPVETAAPVVEEPATGPAVHTFATTIEAYDDTNSQRREDIRDGDVLVIESEGVVGFVLAAWPVAVTVERGELHKTDGPAREHEGGRYAASVDLAAEVAREKGFALDPAVIPPAVAVEPATPVEPPAPGDLAAESVMPGDEAEPSPPSPTPTWVDQIKIKVGPPTVVTGTTGHPREEGLRGLLKQHRFQYRGGQWRYTGRWADRDAAVADVQRWLAARAKTESGAVKLATAAKFPPTAQQQRIIDAYLAGQNIVVQALAGTGKTSTLQMLAAARPARIAYIAFNRPIADEAAAKFPGNVVADTSHGFARAGLRTSPLRNKVARVNQGARWPEDWARILDIRDIPQGDDVVEAESQAHMVMATIKNFRESAAGTLGPQHLPGNLREPGAGPLGDRILEYARRAWADITDPDGELLFEHDDYLKIWALGNPRMPYEVIFFDEAQDINDVLRKVIQDQPVPTVVVGDSNQSIYGFRGAIDALSRWPGDITLPLTQSWRFGPQIAAVGNDFLRLLKSPYLLTGNPGMTSTVGFVDQPDAVLARTNAGAVAAVFDAFDDGRQVALAGGGREIRDIAKAAQNLQNGRRTTHPELSRFPDWDAVQEYVENDENAQSLRAFVRLIDRRGAAQLIQMAGDLVPEEATRADGTPAYDVIVSTVHKSKGREWPRVRIAEDFPAPEEDQSTGKVRLPDPEELRLAYVAATRARETVELGGLSWIRDLPPELTDALSKRPARREVHTVPATTTSQGPESNPLAAAAAPIVQASESDVLDPQPANAPRPSPAAPAAAATQESLFDSSAEARLLQRVAARMPANPVTRTDDNQPAVLLTAVATGTYGQVHGVDGNGQPITGEGYVLDAKPWRGGIRGRGDDRAVVVRLADLPDGPEATTVQTDVDGRLIVLQPPEGKPAGEAEPWTRMRQEQQILAARSVLGLAVQVIDGPHNELWRVEGCPEQIGGEVAWWLFGGRYGSWEGRARPVFQQRRIDEAIAAGRLAADWSASAAQSTAEHESQATEPSAALADDAGTEASLTNEPTAPDEEVSAARQARLAKALDDFGPRYTSTTTKGYLGDGSVVRYVIDGHIEERVSEAERRWMKEYLDAHREILTATPLRPEDLDARDRAASDSLAERAARAVEEGRFEEALNIIDEAEPLYSHVDEWPAYRIWVTEAAAAAEQSDEPTLEAPGVGEPASDGPDNDEPPAVPVAPPLVELVAPTEAVAGMTTMQRYAASTLAQAQTPYSRPESRLSVYWQIPASEVAGLPDEVRNGLLADLQGIMASGEPRQRSAARRQLDRWTGVDAGHSEAQAEALASAGSTSHRKDSARVDAYGRMSAAEYAALEPVHRDAIEADLQAIADSGATRTIPHNRTSMGTTIRGVTANHVHAAKVILGRITAGPKPFTSNASMVGKGVFATNLNPGDRVVLSGREVTVDRVGLDGKVYLRGGRTLPERSHKLAEAGPDPVAPPAASQRDQPANQAGETNPHSDGPAEQPDHGDRNPEEPNGEPVELTAREQAIIRNAVADHAAGYYGGPLALPRSDVPRHIADGHLEELEAVHGRDLIWEAVAAVIDSDTTVLHRTHDEREQRRLGRQAQAEDFSRQALAAFKQEDYDQAMALAEQGEMIDPLYRPSRSERRPNGMSWTDIRSAISRRRGGQPQPPAPGLEHPALADAPAAPATPSRLARLDTATAVPSGPVTPARQLGAHSSCASTAVGRSGPNV</sequence>
<feature type="region of interest" description="Disordered" evidence="7">
    <location>
        <begin position="2065"/>
        <end position="2108"/>
    </location>
</feature>
<feature type="binding site" evidence="5">
    <location>
        <begin position="2387"/>
        <end position="2394"/>
    </location>
    <ligand>
        <name>ATP</name>
        <dbReference type="ChEBI" id="CHEBI:30616"/>
    </ligand>
</feature>
<dbReference type="InterPro" id="IPR052933">
    <property type="entry name" value="DNA_Protect_Modify"/>
</dbReference>
<dbReference type="GO" id="GO:0004386">
    <property type="term" value="F:helicase activity"/>
    <property type="evidence" value="ECO:0007669"/>
    <property type="project" value="UniProtKB-UniRule"/>
</dbReference>
<dbReference type="Pfam" id="PF04851">
    <property type="entry name" value="ResIII"/>
    <property type="match status" value="1"/>
</dbReference>
<feature type="compositionally biased region" description="Acidic residues" evidence="7">
    <location>
        <begin position="1717"/>
        <end position="1735"/>
    </location>
</feature>
<feature type="compositionally biased region" description="Low complexity" evidence="7">
    <location>
        <begin position="3789"/>
        <end position="3801"/>
    </location>
</feature>
<keyword evidence="6" id="KW-0175">Coiled coil</keyword>
<feature type="domain" description="UvrD-like helicase ATP-binding" evidence="8">
    <location>
        <begin position="2366"/>
        <end position="2627"/>
    </location>
</feature>
<dbReference type="GO" id="GO:0005524">
    <property type="term" value="F:ATP binding"/>
    <property type="evidence" value="ECO:0007669"/>
    <property type="project" value="UniProtKB-UniRule"/>
</dbReference>
<evidence type="ECO:0000256" key="2">
    <source>
        <dbReference type="ARBA" id="ARBA00022801"/>
    </source>
</evidence>
<evidence type="ECO:0000256" key="6">
    <source>
        <dbReference type="SAM" id="Coils"/>
    </source>
</evidence>
<dbReference type="InterPro" id="IPR029063">
    <property type="entry name" value="SAM-dependent_MTases_sf"/>
</dbReference>
<feature type="region of interest" description="Disordered" evidence="7">
    <location>
        <begin position="3773"/>
        <end position="3842"/>
    </location>
</feature>
<evidence type="ECO:0000256" key="3">
    <source>
        <dbReference type="ARBA" id="ARBA00022806"/>
    </source>
</evidence>
<keyword evidence="10" id="KW-1185">Reference proteome</keyword>
<feature type="coiled-coil region" evidence="6">
    <location>
        <begin position="1004"/>
        <end position="1043"/>
    </location>
</feature>
<evidence type="ECO:0000256" key="1">
    <source>
        <dbReference type="ARBA" id="ARBA00022741"/>
    </source>
</evidence>
<feature type="region of interest" description="Disordered" evidence="7">
    <location>
        <begin position="2249"/>
        <end position="2285"/>
    </location>
</feature>
<dbReference type="InterPro" id="IPR014017">
    <property type="entry name" value="DNA_helicase_UvrD-like_C"/>
</dbReference>
<dbReference type="GO" id="GO:0016787">
    <property type="term" value="F:hydrolase activity"/>
    <property type="evidence" value="ECO:0007669"/>
    <property type="project" value="UniProtKB-UniRule"/>
</dbReference>
<evidence type="ECO:0000313" key="9">
    <source>
        <dbReference type="EMBL" id="SNT65703.1"/>
    </source>
</evidence>
<dbReference type="InterPro" id="IPR027417">
    <property type="entry name" value="P-loop_NTPase"/>
</dbReference>
<feature type="region of interest" description="Disordered" evidence="7">
    <location>
        <begin position="1899"/>
        <end position="1973"/>
    </location>
</feature>
<dbReference type="Gene3D" id="3.40.50.300">
    <property type="entry name" value="P-loop containing nucleotide triphosphate hydrolases"/>
    <property type="match status" value="4"/>
</dbReference>
<keyword evidence="1 5" id="KW-0547">Nucleotide-binding</keyword>
<keyword evidence="3 5" id="KW-0347">Helicase</keyword>
<evidence type="ECO:0000256" key="4">
    <source>
        <dbReference type="ARBA" id="ARBA00022840"/>
    </source>
</evidence>
<evidence type="ECO:0000259" key="8">
    <source>
        <dbReference type="PROSITE" id="PS51198"/>
    </source>
</evidence>
<dbReference type="EMBL" id="FZPH01000025">
    <property type="protein sequence ID" value="SNT65703.1"/>
    <property type="molecule type" value="Genomic_DNA"/>
</dbReference>
<dbReference type="GO" id="GO:0003677">
    <property type="term" value="F:DNA binding"/>
    <property type="evidence" value="ECO:0007669"/>
    <property type="project" value="InterPro"/>
</dbReference>
<dbReference type="PRINTS" id="PR00507">
    <property type="entry name" value="N12N6MTFRASE"/>
</dbReference>
<keyword evidence="2 5" id="KW-0378">Hydrolase</keyword>
<dbReference type="SUPFAM" id="SSF52540">
    <property type="entry name" value="P-loop containing nucleoside triphosphate hydrolases"/>
    <property type="match status" value="3"/>
</dbReference>
<feature type="coiled-coil region" evidence="6">
    <location>
        <begin position="1641"/>
        <end position="1675"/>
    </location>
</feature>
<evidence type="ECO:0000256" key="7">
    <source>
        <dbReference type="SAM" id="MobiDB-lite"/>
    </source>
</evidence>
<dbReference type="GO" id="GO:0032259">
    <property type="term" value="P:methylation"/>
    <property type="evidence" value="ECO:0007669"/>
    <property type="project" value="UniProtKB-KW"/>
</dbReference>
<feature type="compositionally biased region" description="Basic and acidic residues" evidence="7">
    <location>
        <begin position="3614"/>
        <end position="3623"/>
    </location>
</feature>